<proteinExistence type="predicted"/>
<dbReference type="Proteomes" id="UP000177370">
    <property type="component" value="Unassembled WGS sequence"/>
</dbReference>
<feature type="transmembrane region" description="Helical" evidence="1">
    <location>
        <begin position="21"/>
        <end position="45"/>
    </location>
</feature>
<keyword evidence="1" id="KW-1133">Transmembrane helix</keyword>
<keyword evidence="1" id="KW-0812">Transmembrane</keyword>
<name>A0A1F6V9F3_9BACT</name>
<evidence type="ECO:0000256" key="1">
    <source>
        <dbReference type="SAM" id="Phobius"/>
    </source>
</evidence>
<evidence type="ECO:0000313" key="3">
    <source>
        <dbReference type="Proteomes" id="UP000177370"/>
    </source>
</evidence>
<dbReference type="AlphaFoldDB" id="A0A1F6V9F3"/>
<comment type="caution">
    <text evidence="2">The sequence shown here is derived from an EMBL/GenBank/DDBJ whole genome shotgun (WGS) entry which is preliminary data.</text>
</comment>
<sequence>MINLIPNEEKKRKVQDFFFRLSVVLFAMLGFSFLIASISILPAYFISLEKKNFANTKLELQQNELLPVPDRETLNLVKDLDNKLSLIEKNRENQYLVSQKIINEMMLEKMPDIKITEIFYQDSQAQGKTISIKGTAPSRERLLLFRKILEDNSSFQKVNLPVSNFVKGINIRFSLNLTPI</sequence>
<gene>
    <name evidence="2" type="ORF">A2647_03340</name>
</gene>
<accession>A0A1F6V9F3</accession>
<reference evidence="2 3" key="1">
    <citation type="journal article" date="2016" name="Nat. Commun.">
        <title>Thousands of microbial genomes shed light on interconnected biogeochemical processes in an aquifer system.</title>
        <authorList>
            <person name="Anantharaman K."/>
            <person name="Brown C.T."/>
            <person name="Hug L.A."/>
            <person name="Sharon I."/>
            <person name="Castelle C.J."/>
            <person name="Probst A.J."/>
            <person name="Thomas B.C."/>
            <person name="Singh A."/>
            <person name="Wilkins M.J."/>
            <person name="Karaoz U."/>
            <person name="Brodie E.L."/>
            <person name="Williams K.H."/>
            <person name="Hubbard S.S."/>
            <person name="Banfield J.F."/>
        </authorList>
    </citation>
    <scope>NUCLEOTIDE SEQUENCE [LARGE SCALE GENOMIC DNA]</scope>
</reference>
<dbReference type="EMBL" id="MFTP01000003">
    <property type="protein sequence ID" value="OGI66179.1"/>
    <property type="molecule type" value="Genomic_DNA"/>
</dbReference>
<protein>
    <submittedName>
        <fullName evidence="2">Uncharacterized protein</fullName>
    </submittedName>
</protein>
<keyword evidence="1" id="KW-0472">Membrane</keyword>
<evidence type="ECO:0000313" key="2">
    <source>
        <dbReference type="EMBL" id="OGI66179.1"/>
    </source>
</evidence>
<organism evidence="2 3">
    <name type="scientific">Candidatus Nomurabacteria bacterium RIFCSPHIGHO2_01_FULL_40_24b</name>
    <dbReference type="NCBI Taxonomy" id="1801739"/>
    <lineage>
        <taxon>Bacteria</taxon>
        <taxon>Candidatus Nomuraibacteriota</taxon>
    </lineage>
</organism>